<dbReference type="GO" id="GO:0006581">
    <property type="term" value="P:acetylcholine catabolic process"/>
    <property type="evidence" value="ECO:0007669"/>
    <property type="project" value="TreeGrafter"/>
</dbReference>
<dbReference type="PROSITE" id="PS00941">
    <property type="entry name" value="CARBOXYLESTERASE_B_2"/>
    <property type="match status" value="1"/>
</dbReference>
<evidence type="ECO:0000313" key="7">
    <source>
        <dbReference type="Proteomes" id="UP001044222"/>
    </source>
</evidence>
<dbReference type="Gene3D" id="3.40.50.1820">
    <property type="entry name" value="alpha/beta hydrolase"/>
    <property type="match status" value="1"/>
</dbReference>
<reference evidence="6" key="1">
    <citation type="submission" date="2021-01" db="EMBL/GenBank/DDBJ databases">
        <title>A chromosome-scale assembly of European eel, Anguilla anguilla.</title>
        <authorList>
            <person name="Henkel C."/>
            <person name="Jong-Raadsen S.A."/>
            <person name="Dufour S."/>
            <person name="Weltzien F.-A."/>
            <person name="Palstra A.P."/>
            <person name="Pelster B."/>
            <person name="Spaink H.P."/>
            <person name="Van Den Thillart G.E."/>
            <person name="Jansen H."/>
            <person name="Zahm M."/>
            <person name="Klopp C."/>
            <person name="Cedric C."/>
            <person name="Louis A."/>
            <person name="Berthelot C."/>
            <person name="Parey E."/>
            <person name="Roest Crollius H."/>
            <person name="Montfort J."/>
            <person name="Robinson-Rechavi M."/>
            <person name="Bucao C."/>
            <person name="Bouchez O."/>
            <person name="Gislard M."/>
            <person name="Lluch J."/>
            <person name="Milhes M."/>
            <person name="Lampietro C."/>
            <person name="Lopez Roques C."/>
            <person name="Donnadieu C."/>
            <person name="Braasch I."/>
            <person name="Desvignes T."/>
            <person name="Postlethwait J."/>
            <person name="Bobe J."/>
            <person name="Guiguen Y."/>
            <person name="Dirks R."/>
        </authorList>
    </citation>
    <scope>NUCLEOTIDE SEQUENCE</scope>
    <source>
        <strain evidence="6">Tag_6206</strain>
        <tissue evidence="6">Liver</tissue>
    </source>
</reference>
<evidence type="ECO:0000313" key="6">
    <source>
        <dbReference type="EMBL" id="KAG5839277.1"/>
    </source>
</evidence>
<evidence type="ECO:0000256" key="2">
    <source>
        <dbReference type="ARBA" id="ARBA00022487"/>
    </source>
</evidence>
<dbReference type="InterPro" id="IPR019826">
    <property type="entry name" value="Carboxylesterase_B_AS"/>
</dbReference>
<dbReference type="CDD" id="cd00312">
    <property type="entry name" value="Esterase_lipase"/>
    <property type="match status" value="1"/>
</dbReference>
<dbReference type="EC" id="3.1.1.-" evidence="4"/>
<comment type="similarity">
    <text evidence="1 4">Belongs to the type-B carboxylesterase/lipase family.</text>
</comment>
<accession>A0A9D3RTS7</accession>
<dbReference type="SUPFAM" id="SSF53474">
    <property type="entry name" value="alpha/beta-Hydrolases"/>
    <property type="match status" value="1"/>
</dbReference>
<protein>
    <recommendedName>
        <fullName evidence="4">Carboxylic ester hydrolase</fullName>
        <ecNumber evidence="4">3.1.1.-</ecNumber>
    </recommendedName>
</protein>
<gene>
    <name evidence="6" type="ORF">ANANG_G00203330</name>
</gene>
<organism evidence="6 7">
    <name type="scientific">Anguilla anguilla</name>
    <name type="common">European freshwater eel</name>
    <name type="synonym">Muraena anguilla</name>
    <dbReference type="NCBI Taxonomy" id="7936"/>
    <lineage>
        <taxon>Eukaryota</taxon>
        <taxon>Metazoa</taxon>
        <taxon>Chordata</taxon>
        <taxon>Craniata</taxon>
        <taxon>Vertebrata</taxon>
        <taxon>Euteleostomi</taxon>
        <taxon>Actinopterygii</taxon>
        <taxon>Neopterygii</taxon>
        <taxon>Teleostei</taxon>
        <taxon>Anguilliformes</taxon>
        <taxon>Anguillidae</taxon>
        <taxon>Anguilla</taxon>
    </lineage>
</organism>
<proteinExistence type="inferred from homology"/>
<evidence type="ECO:0000256" key="4">
    <source>
        <dbReference type="RuleBase" id="RU361235"/>
    </source>
</evidence>
<dbReference type="InterPro" id="IPR002018">
    <property type="entry name" value="CarbesteraseB"/>
</dbReference>
<dbReference type="AlphaFoldDB" id="A0A9D3RTS7"/>
<dbReference type="GO" id="GO:0005886">
    <property type="term" value="C:plasma membrane"/>
    <property type="evidence" value="ECO:0007669"/>
    <property type="project" value="TreeGrafter"/>
</dbReference>
<dbReference type="GO" id="GO:0005615">
    <property type="term" value="C:extracellular space"/>
    <property type="evidence" value="ECO:0007669"/>
    <property type="project" value="TreeGrafter"/>
</dbReference>
<evidence type="ECO:0000256" key="1">
    <source>
        <dbReference type="ARBA" id="ARBA00005964"/>
    </source>
</evidence>
<dbReference type="GO" id="GO:0019695">
    <property type="term" value="P:choline metabolic process"/>
    <property type="evidence" value="ECO:0007669"/>
    <property type="project" value="TreeGrafter"/>
</dbReference>
<dbReference type="FunFam" id="3.40.50.1820:FF:000128">
    <property type="entry name" value="Carboxylic ester hydrolase"/>
    <property type="match status" value="1"/>
</dbReference>
<keyword evidence="7" id="KW-1185">Reference proteome</keyword>
<evidence type="ECO:0000259" key="5">
    <source>
        <dbReference type="Pfam" id="PF00135"/>
    </source>
</evidence>
<dbReference type="EMBL" id="JAFIRN010000011">
    <property type="protein sequence ID" value="KAG5839277.1"/>
    <property type="molecule type" value="Genomic_DNA"/>
</dbReference>
<evidence type="ECO:0000256" key="3">
    <source>
        <dbReference type="ARBA" id="ARBA00022801"/>
    </source>
</evidence>
<dbReference type="InterPro" id="IPR029058">
    <property type="entry name" value="AB_hydrolase_fold"/>
</dbReference>
<keyword evidence="3 4" id="KW-0378">Hydrolase</keyword>
<comment type="caution">
    <text evidence="6">The sequence shown here is derived from an EMBL/GenBank/DDBJ whole genome shotgun (WGS) entry which is preliminary data.</text>
</comment>
<dbReference type="Proteomes" id="UP001044222">
    <property type="component" value="Chromosome 11"/>
</dbReference>
<sequence length="606" mass="67678">MKSIIMRPICLSGGPTATPYCIATLGNTEHDFFDVSQIKKKYPSGTKMSDQCPWVYLCLLCFGFSETMGHEESPPRLTSKYGQLLGRRIRVKDSPQTVLAYLGIPFAEPPVGVLRFSAPLPPTKWQGLRDATVYPPLCLQNMNDTRQITDMYAGRFPPLRTSEDCLYLNVYTPVRPGQPKHLPVMVWIHGGGFLMGGAALYDGSSLAAFGDVVVVIIQYRLGIPGFLSTGDGQTPENLGLLDQVCALRWVQDTIHSFGGDPGSVTIFGESAGGTSIFLHMLSPVSSGLFHRAITQSAVSLLPLFMQSDTKTSALLIAQKAGCASVDSADIMQCFKNKTAQEIEAITPRHGDFVLSVSADGVFLPKNTEEHRKMIFRSVPWIIGTNSHEFGWMLPNMILFPGWDLGMTRQVMAMTLAFMLQKVAFPANAQKIIEDEYFGDTENPAKIRDIFLDLMGDFAFISPAVQAARNHRDAGSPVFFYEFQQRPSMYGHSRPDYVKADHFDEVGFVLGAPFWTEEIVMLDNTTWEERQLSKIMMKYWSNFAKTGNPNGQELLEWPAFTTDEQHLLLNLTRKLGNTKEKNKIEFWTERLPNRLKSGSDNSSRDEL</sequence>
<dbReference type="InterPro" id="IPR019819">
    <property type="entry name" value="Carboxylesterase_B_CS"/>
</dbReference>
<keyword evidence="2" id="KW-0719">Serine esterase</keyword>
<dbReference type="GO" id="GO:0003990">
    <property type="term" value="F:acetylcholinesterase activity"/>
    <property type="evidence" value="ECO:0007669"/>
    <property type="project" value="TreeGrafter"/>
</dbReference>
<dbReference type="Pfam" id="PF00135">
    <property type="entry name" value="COesterase"/>
    <property type="match status" value="1"/>
</dbReference>
<name>A0A9D3RTS7_ANGAN</name>
<dbReference type="InterPro" id="IPR050654">
    <property type="entry name" value="AChE-related_enzymes"/>
</dbReference>
<dbReference type="PROSITE" id="PS00122">
    <property type="entry name" value="CARBOXYLESTERASE_B_1"/>
    <property type="match status" value="1"/>
</dbReference>
<feature type="domain" description="Carboxylesterase type B" evidence="5">
    <location>
        <begin position="75"/>
        <end position="586"/>
    </location>
</feature>
<dbReference type="PANTHER" id="PTHR43918:SF4">
    <property type="entry name" value="CARBOXYLIC ESTER HYDROLASE"/>
    <property type="match status" value="1"/>
</dbReference>
<dbReference type="PANTHER" id="PTHR43918">
    <property type="entry name" value="ACETYLCHOLINESTERASE"/>
    <property type="match status" value="1"/>
</dbReference>